<dbReference type="SUPFAM" id="SSF52540">
    <property type="entry name" value="P-loop containing nucleoside triphosphate hydrolases"/>
    <property type="match status" value="1"/>
</dbReference>
<gene>
    <name evidence="2" type="ORF">J2782_004378</name>
</gene>
<accession>A0ABU1MEZ6</accession>
<keyword evidence="3" id="KW-1185">Reference proteome</keyword>
<dbReference type="Pfam" id="PF01656">
    <property type="entry name" value="CbiA"/>
    <property type="match status" value="1"/>
</dbReference>
<dbReference type="RefSeq" id="WP_310016097.1">
    <property type="nucleotide sequence ID" value="NZ_JAVDQT010000013.1"/>
</dbReference>
<organism evidence="2 3">
    <name type="scientific">Brucella pseudogrignonensis</name>
    <dbReference type="NCBI Taxonomy" id="419475"/>
    <lineage>
        <taxon>Bacteria</taxon>
        <taxon>Pseudomonadati</taxon>
        <taxon>Pseudomonadota</taxon>
        <taxon>Alphaproteobacteria</taxon>
        <taxon>Hyphomicrobiales</taxon>
        <taxon>Brucellaceae</taxon>
        <taxon>Brucella/Ochrobactrum group</taxon>
        <taxon>Brucella</taxon>
    </lineage>
</organism>
<proteinExistence type="predicted"/>
<dbReference type="InterPro" id="IPR027417">
    <property type="entry name" value="P-loop_NTPase"/>
</dbReference>
<reference evidence="2 3" key="1">
    <citation type="submission" date="2023-07" db="EMBL/GenBank/DDBJ databases">
        <title>Sorghum-associated microbial communities from plants grown in Nebraska, USA.</title>
        <authorList>
            <person name="Schachtman D."/>
        </authorList>
    </citation>
    <scope>NUCLEOTIDE SEQUENCE [LARGE SCALE GENOMIC DNA]</scope>
    <source>
        <strain evidence="2 3">DS1730</strain>
    </source>
</reference>
<feature type="domain" description="CobQ/CobB/MinD/ParA nucleotide binding" evidence="1">
    <location>
        <begin position="18"/>
        <end position="54"/>
    </location>
</feature>
<evidence type="ECO:0000313" key="3">
    <source>
        <dbReference type="Proteomes" id="UP001184614"/>
    </source>
</evidence>
<comment type="caution">
    <text evidence="2">The sequence shown here is derived from an EMBL/GenBank/DDBJ whole genome shotgun (WGS) entry which is preliminary data.</text>
</comment>
<name>A0ABU1MEZ6_9HYPH</name>
<dbReference type="Proteomes" id="UP001184614">
    <property type="component" value="Unassembled WGS sequence"/>
</dbReference>
<dbReference type="EMBL" id="JAVDQT010000013">
    <property type="protein sequence ID" value="MDR6434625.1"/>
    <property type="molecule type" value="Genomic_DNA"/>
</dbReference>
<evidence type="ECO:0000259" key="1">
    <source>
        <dbReference type="Pfam" id="PF01656"/>
    </source>
</evidence>
<sequence>MTKKLDEYIKRGEKNILIFHGEKGGVGKSMLALIISYLYVYEGLKIVVIDLDKSNEDVVKASGNVLAKHKFDGKLEKSWEHMEVIVRETEADIFVVNLPAQIEAFLDEHGAHWIADMQSQFNIVTVWAMGPFRDSYISLGRYLRFGTGEPVFVAKSMFQVDSDDDFEVFNEKLSGEKPLDLRGGSVFSHHAFPFRLRARIFDGVQNEAKKTERWSIERFLKENSESRSGGFLVRKVNVALDKMRAEIGLSKPEKDEGDE</sequence>
<dbReference type="InterPro" id="IPR002586">
    <property type="entry name" value="CobQ/CobB/MinD/ParA_Nub-bd_dom"/>
</dbReference>
<evidence type="ECO:0000313" key="2">
    <source>
        <dbReference type="EMBL" id="MDR6434625.1"/>
    </source>
</evidence>
<protein>
    <recommendedName>
        <fullName evidence="1">CobQ/CobB/MinD/ParA nucleotide binding domain-containing protein</fullName>
    </recommendedName>
</protein>
<dbReference type="Gene3D" id="3.40.50.300">
    <property type="entry name" value="P-loop containing nucleotide triphosphate hydrolases"/>
    <property type="match status" value="1"/>
</dbReference>